<feature type="transmembrane region" description="Helical" evidence="6">
    <location>
        <begin position="344"/>
        <end position="365"/>
    </location>
</feature>
<evidence type="ECO:0000256" key="2">
    <source>
        <dbReference type="ARBA" id="ARBA00022692"/>
    </source>
</evidence>
<evidence type="ECO:0000256" key="4">
    <source>
        <dbReference type="ARBA" id="ARBA00023136"/>
    </source>
</evidence>
<comment type="subcellular location">
    <subcellularLocation>
        <location evidence="1">Membrane</location>
        <topology evidence="1">Multi-pass membrane protein</topology>
    </subcellularLocation>
</comment>
<proteinExistence type="predicted"/>
<keyword evidence="2 6" id="KW-0812">Transmembrane</keyword>
<dbReference type="InterPro" id="IPR007016">
    <property type="entry name" value="O-antigen_ligase-rel_domated"/>
</dbReference>
<feature type="transmembrane region" description="Helical" evidence="6">
    <location>
        <begin position="45"/>
        <end position="63"/>
    </location>
</feature>
<dbReference type="GO" id="GO:0016874">
    <property type="term" value="F:ligase activity"/>
    <property type="evidence" value="ECO:0007669"/>
    <property type="project" value="UniProtKB-KW"/>
</dbReference>
<feature type="transmembrane region" description="Helical" evidence="6">
    <location>
        <begin position="75"/>
        <end position="95"/>
    </location>
</feature>
<feature type="compositionally biased region" description="Basic residues" evidence="5">
    <location>
        <begin position="394"/>
        <end position="406"/>
    </location>
</feature>
<feature type="transmembrane region" description="Helical" evidence="6">
    <location>
        <begin position="189"/>
        <end position="219"/>
    </location>
</feature>
<feature type="transmembrane region" description="Helical" evidence="6">
    <location>
        <begin position="163"/>
        <end position="182"/>
    </location>
</feature>
<dbReference type="Pfam" id="PF04932">
    <property type="entry name" value="Wzy_C"/>
    <property type="match status" value="1"/>
</dbReference>
<dbReference type="PANTHER" id="PTHR37422">
    <property type="entry name" value="TEICHURONIC ACID BIOSYNTHESIS PROTEIN TUAE"/>
    <property type="match status" value="1"/>
</dbReference>
<evidence type="ECO:0000256" key="1">
    <source>
        <dbReference type="ARBA" id="ARBA00004141"/>
    </source>
</evidence>
<feature type="transmembrane region" description="Helical" evidence="6">
    <location>
        <begin position="124"/>
        <end position="143"/>
    </location>
</feature>
<evidence type="ECO:0000256" key="3">
    <source>
        <dbReference type="ARBA" id="ARBA00022989"/>
    </source>
</evidence>
<evidence type="ECO:0000313" key="8">
    <source>
        <dbReference type="EMBL" id="MFD1889239.1"/>
    </source>
</evidence>
<evidence type="ECO:0000313" key="9">
    <source>
        <dbReference type="Proteomes" id="UP001597326"/>
    </source>
</evidence>
<feature type="transmembrane region" description="Helical" evidence="6">
    <location>
        <begin position="21"/>
        <end position="39"/>
    </location>
</feature>
<feature type="transmembrane region" description="Helical" evidence="6">
    <location>
        <begin position="271"/>
        <end position="289"/>
    </location>
</feature>
<keyword evidence="9" id="KW-1185">Reference proteome</keyword>
<feature type="transmembrane region" description="Helical" evidence="6">
    <location>
        <begin position="314"/>
        <end position="337"/>
    </location>
</feature>
<keyword evidence="8" id="KW-0436">Ligase</keyword>
<keyword evidence="4 6" id="KW-0472">Membrane</keyword>
<evidence type="ECO:0000256" key="5">
    <source>
        <dbReference type="SAM" id="MobiDB-lite"/>
    </source>
</evidence>
<dbReference type="PANTHER" id="PTHR37422:SF13">
    <property type="entry name" value="LIPOPOLYSACCHARIDE BIOSYNTHESIS PROTEIN PA4999-RELATED"/>
    <property type="match status" value="1"/>
</dbReference>
<dbReference type="Proteomes" id="UP001597326">
    <property type="component" value="Unassembled WGS sequence"/>
</dbReference>
<evidence type="ECO:0000256" key="6">
    <source>
        <dbReference type="SAM" id="Phobius"/>
    </source>
</evidence>
<gene>
    <name evidence="8" type="ORF">ACFSCS_03430</name>
</gene>
<dbReference type="RefSeq" id="WP_343872229.1">
    <property type="nucleotide sequence ID" value="NZ_BAAAIX010000007.1"/>
</dbReference>
<keyword evidence="3 6" id="KW-1133">Transmembrane helix</keyword>
<comment type="caution">
    <text evidence="8">The sequence shown here is derived from an EMBL/GenBank/DDBJ whole genome shotgun (WGS) entry which is preliminary data.</text>
</comment>
<feature type="transmembrane region" description="Helical" evidence="6">
    <location>
        <begin position="101"/>
        <end position="117"/>
    </location>
</feature>
<organism evidence="8 9">
    <name type="scientific">Luteococcus peritonei</name>
    <dbReference type="NCBI Taxonomy" id="88874"/>
    <lineage>
        <taxon>Bacteria</taxon>
        <taxon>Bacillati</taxon>
        <taxon>Actinomycetota</taxon>
        <taxon>Actinomycetes</taxon>
        <taxon>Propionibacteriales</taxon>
        <taxon>Propionibacteriaceae</taxon>
        <taxon>Luteococcus</taxon>
    </lineage>
</organism>
<name>A0ABW4RT33_9ACTN</name>
<feature type="transmembrane region" description="Helical" evidence="6">
    <location>
        <begin position="231"/>
        <end position="250"/>
    </location>
</feature>
<evidence type="ECO:0000259" key="7">
    <source>
        <dbReference type="Pfam" id="PF04932"/>
    </source>
</evidence>
<reference evidence="9" key="1">
    <citation type="journal article" date="2019" name="Int. J. Syst. Evol. Microbiol.">
        <title>The Global Catalogue of Microorganisms (GCM) 10K type strain sequencing project: providing services to taxonomists for standard genome sequencing and annotation.</title>
        <authorList>
            <consortium name="The Broad Institute Genomics Platform"/>
            <consortium name="The Broad Institute Genome Sequencing Center for Infectious Disease"/>
            <person name="Wu L."/>
            <person name="Ma J."/>
        </authorList>
    </citation>
    <scope>NUCLEOTIDE SEQUENCE [LARGE SCALE GENOMIC DNA]</scope>
    <source>
        <strain evidence="9">CAIM 431</strain>
    </source>
</reference>
<sequence length="433" mass="46384">MAETAPERLLHSGRTVVEWTLFCFLVFLPLNATLLQMPAVSLGKMGFTALLLLVLALECAHGLPSRLPRSLPGPGLLGALVAYCTVVGLSTVANGHPVADLLQYLVMPMGVLALYCCEQRTPGSFFHAVFLASATHLCIAVVLDNREVGTAGVARLTGGSHPITLGLEAALVGLFFLAQVLARRGWPNLVLLVLCLYVMVESLSKTAILGSLVAVGLQFVFFNRRHLLERAMVTISLAVVGAALLLQSLLEHLLGTTSTDSLVNGTGRTTIWATILAHLGDYAAYGYGYPPLHEPGLRDDELLRLTGGLPSENAFLAALLMGGLLAGLLYVVIFVSACRAAVRVTAATHGYSLAAVVVLFTSALFNESASGLNYLWFWLLALFSLTNAARRRAPRRARRGRQRVVRRPAAPPAATIPSHPAARRALTRGPRWN</sequence>
<feature type="region of interest" description="Disordered" evidence="5">
    <location>
        <begin position="394"/>
        <end position="417"/>
    </location>
</feature>
<feature type="domain" description="O-antigen ligase-related" evidence="7">
    <location>
        <begin position="191"/>
        <end position="331"/>
    </location>
</feature>
<feature type="transmembrane region" description="Helical" evidence="6">
    <location>
        <begin position="371"/>
        <end position="389"/>
    </location>
</feature>
<protein>
    <submittedName>
        <fullName evidence="8">O-antigen ligase family protein</fullName>
    </submittedName>
</protein>
<dbReference type="EMBL" id="JBHUFZ010000008">
    <property type="protein sequence ID" value="MFD1889239.1"/>
    <property type="molecule type" value="Genomic_DNA"/>
</dbReference>
<dbReference type="InterPro" id="IPR051533">
    <property type="entry name" value="WaaL-like"/>
</dbReference>
<accession>A0ABW4RT33</accession>